<dbReference type="Pfam" id="PF00188">
    <property type="entry name" value="CAP"/>
    <property type="match status" value="1"/>
</dbReference>
<proteinExistence type="predicted"/>
<sequence>MSLDQANLVLVALAVAVVTSYADVRNAALNGHNTYRRQEASQENVANMNALVWSNDLANRARQWAAKCRWGHQNINAQQGENLYYSYPKNAADDTYINRALSSWMSEKKFNTDKSFNCCNKNTACCHYTQVVSSKSKSVGCAVVKCDKLYDLQGSRVLANNAAYVACFYSPAGNVVMNGDPRPYKYG</sequence>
<name>A0AAN9B6D8_9CAEN</name>
<dbReference type="PRINTS" id="PR00837">
    <property type="entry name" value="V5TPXLIKE"/>
</dbReference>
<keyword evidence="4" id="KW-1185">Reference proteome</keyword>
<evidence type="ECO:0000313" key="3">
    <source>
        <dbReference type="EMBL" id="KAK7100121.1"/>
    </source>
</evidence>
<dbReference type="PANTHER" id="PTHR10334">
    <property type="entry name" value="CYSTEINE-RICH SECRETORY PROTEIN-RELATED"/>
    <property type="match status" value="1"/>
</dbReference>
<organism evidence="3 4">
    <name type="scientific">Littorina saxatilis</name>
    <dbReference type="NCBI Taxonomy" id="31220"/>
    <lineage>
        <taxon>Eukaryota</taxon>
        <taxon>Metazoa</taxon>
        <taxon>Spiralia</taxon>
        <taxon>Lophotrochozoa</taxon>
        <taxon>Mollusca</taxon>
        <taxon>Gastropoda</taxon>
        <taxon>Caenogastropoda</taxon>
        <taxon>Littorinimorpha</taxon>
        <taxon>Littorinoidea</taxon>
        <taxon>Littorinidae</taxon>
        <taxon>Littorina</taxon>
    </lineage>
</organism>
<dbReference type="InterPro" id="IPR001283">
    <property type="entry name" value="CRISP-related"/>
</dbReference>
<dbReference type="SMART" id="SM00198">
    <property type="entry name" value="SCP"/>
    <property type="match status" value="1"/>
</dbReference>
<dbReference type="Gene3D" id="3.40.33.10">
    <property type="entry name" value="CAP"/>
    <property type="match status" value="1"/>
</dbReference>
<dbReference type="AlphaFoldDB" id="A0AAN9B6D8"/>
<feature type="signal peptide" evidence="1">
    <location>
        <begin position="1"/>
        <end position="22"/>
    </location>
</feature>
<gene>
    <name evidence="3" type="ORF">V1264_023116</name>
</gene>
<dbReference type="SUPFAM" id="SSF55797">
    <property type="entry name" value="PR-1-like"/>
    <property type="match status" value="1"/>
</dbReference>
<dbReference type="Proteomes" id="UP001374579">
    <property type="component" value="Unassembled WGS sequence"/>
</dbReference>
<dbReference type="InterPro" id="IPR002413">
    <property type="entry name" value="V5_allergen-like"/>
</dbReference>
<evidence type="ECO:0000259" key="2">
    <source>
        <dbReference type="SMART" id="SM00198"/>
    </source>
</evidence>
<comment type="caution">
    <text evidence="3">The sequence shown here is derived from an EMBL/GenBank/DDBJ whole genome shotgun (WGS) entry which is preliminary data.</text>
</comment>
<dbReference type="InterPro" id="IPR014044">
    <property type="entry name" value="CAP_dom"/>
</dbReference>
<dbReference type="EMBL" id="JBAMIC010000011">
    <property type="protein sequence ID" value="KAK7100121.1"/>
    <property type="molecule type" value="Genomic_DNA"/>
</dbReference>
<dbReference type="PRINTS" id="PR00838">
    <property type="entry name" value="V5ALLERGEN"/>
</dbReference>
<protein>
    <recommendedName>
        <fullName evidence="2">SCP domain-containing protein</fullName>
    </recommendedName>
</protein>
<reference evidence="3 4" key="1">
    <citation type="submission" date="2024-02" db="EMBL/GenBank/DDBJ databases">
        <title>Chromosome-scale genome assembly of the rough periwinkle Littorina saxatilis.</title>
        <authorList>
            <person name="De Jode A."/>
            <person name="Faria R."/>
            <person name="Formenti G."/>
            <person name="Sims Y."/>
            <person name="Smith T.P."/>
            <person name="Tracey A."/>
            <person name="Wood J.M.D."/>
            <person name="Zagrodzka Z.B."/>
            <person name="Johannesson K."/>
            <person name="Butlin R.K."/>
            <person name="Leder E.H."/>
        </authorList>
    </citation>
    <scope>NUCLEOTIDE SEQUENCE [LARGE SCALE GENOMIC DNA]</scope>
    <source>
        <strain evidence="3">Snail1</strain>
        <tissue evidence="3">Muscle</tissue>
    </source>
</reference>
<feature type="chain" id="PRO_5042873303" description="SCP domain-containing protein" evidence="1">
    <location>
        <begin position="23"/>
        <end position="187"/>
    </location>
</feature>
<evidence type="ECO:0000313" key="4">
    <source>
        <dbReference type="Proteomes" id="UP001374579"/>
    </source>
</evidence>
<feature type="domain" description="SCP" evidence="2">
    <location>
        <begin position="23"/>
        <end position="177"/>
    </location>
</feature>
<dbReference type="CDD" id="cd05380">
    <property type="entry name" value="CAP_euk"/>
    <property type="match status" value="1"/>
</dbReference>
<evidence type="ECO:0000256" key="1">
    <source>
        <dbReference type="SAM" id="SignalP"/>
    </source>
</evidence>
<accession>A0AAN9B6D8</accession>
<dbReference type="InterPro" id="IPR035940">
    <property type="entry name" value="CAP_sf"/>
</dbReference>
<keyword evidence="1" id="KW-0732">Signal</keyword>